<evidence type="ECO:0000313" key="4">
    <source>
        <dbReference type="EMBL" id="WXB02593.1"/>
    </source>
</evidence>
<dbReference type="PANTHER" id="PTHR23342">
    <property type="entry name" value="N-ACETYLGLUTAMATE SYNTHASE"/>
    <property type="match status" value="1"/>
</dbReference>
<dbReference type="EMBL" id="CP089983">
    <property type="protein sequence ID" value="WXB02593.1"/>
    <property type="molecule type" value="Genomic_DNA"/>
</dbReference>
<dbReference type="Gene3D" id="3.40.1160.10">
    <property type="entry name" value="Acetylglutamate kinase-like"/>
    <property type="match status" value="2"/>
</dbReference>
<dbReference type="Pfam" id="PF04768">
    <property type="entry name" value="NAT"/>
    <property type="match status" value="1"/>
</dbReference>
<accession>A0ABZ2KXV6</accession>
<gene>
    <name evidence="4" type="ORF">LVJ94_37470</name>
</gene>
<keyword evidence="2" id="KW-0808">Transferase</keyword>
<dbReference type="InterPro" id="IPR036393">
    <property type="entry name" value="AceGlu_kinase-like_sf"/>
</dbReference>
<dbReference type="PROSITE" id="PS51731">
    <property type="entry name" value="GNAT_NAGS"/>
    <property type="match status" value="1"/>
</dbReference>
<dbReference type="PANTHER" id="PTHR23342:SF0">
    <property type="entry name" value="N-ACETYLGLUTAMATE SYNTHASE, MITOCHONDRIAL"/>
    <property type="match status" value="1"/>
</dbReference>
<dbReference type="Proteomes" id="UP001374803">
    <property type="component" value="Chromosome"/>
</dbReference>
<sequence>MYAPDTISRFLWSIGKRAEAEFYLDLFRADAKERFATIAVDGPVLTHALDALVVDLRFLSELGLVPVIVLGLLDADDVIKHASSLALELARADISCTVIEHPTPAEAAEAARVAARDGIIPILPLASPPSPASGGRPLADRFEMVRVVLDTIQTRKLIFLQRRGGILLDGRAVSLVELNGDLLTLVTSKDVSRKQKTILNGIAYLIDRLTHRCTFAMTSPIELLRELFTTGGSGTMVRRAARVERYEGYGALDTTRLVTMLESAFERPLSEGFLERPVSRIYLEEHYRGAALVLETPLGAYMSKFAVGREAQGEGLGKDVWGALTQDYANVFWRSRTKNAINAWYTKQCDGMIRTGVWQVFWRGLAPERIPEAIAFALDQPKDFPRVESESTTSLG</sequence>
<dbReference type="Gene3D" id="3.40.630.30">
    <property type="match status" value="1"/>
</dbReference>
<organism evidence="4 5">
    <name type="scientific">Pendulispora rubella</name>
    <dbReference type="NCBI Taxonomy" id="2741070"/>
    <lineage>
        <taxon>Bacteria</taxon>
        <taxon>Pseudomonadati</taxon>
        <taxon>Myxococcota</taxon>
        <taxon>Myxococcia</taxon>
        <taxon>Myxococcales</taxon>
        <taxon>Sorangiineae</taxon>
        <taxon>Pendulisporaceae</taxon>
        <taxon>Pendulispora</taxon>
    </lineage>
</organism>
<comment type="pathway">
    <text evidence="1">Amino-acid biosynthesis; L-arginine biosynthesis; N(2)-acetyl-L-ornithine from L-glutamate: step 2/4.</text>
</comment>
<dbReference type="RefSeq" id="WP_394832221.1">
    <property type="nucleotide sequence ID" value="NZ_CP089929.1"/>
</dbReference>
<protein>
    <recommendedName>
        <fullName evidence="3">N-acetyltransferase domain-containing protein</fullName>
    </recommendedName>
</protein>
<evidence type="ECO:0000256" key="1">
    <source>
        <dbReference type="ARBA" id="ARBA00004828"/>
    </source>
</evidence>
<reference evidence="4" key="1">
    <citation type="submission" date="2021-12" db="EMBL/GenBank/DDBJ databases">
        <title>Discovery of the Pendulisporaceae a myxobacterial family with distinct sporulation behavior and unique specialized metabolism.</title>
        <authorList>
            <person name="Garcia R."/>
            <person name="Popoff A."/>
            <person name="Bader C.D."/>
            <person name="Loehr J."/>
            <person name="Walesch S."/>
            <person name="Walt C."/>
            <person name="Boldt J."/>
            <person name="Bunk B."/>
            <person name="Haeckl F.J.F.P.J."/>
            <person name="Gunesch A.P."/>
            <person name="Birkelbach J."/>
            <person name="Nuebel U."/>
            <person name="Pietschmann T."/>
            <person name="Bach T."/>
            <person name="Mueller R."/>
        </authorList>
    </citation>
    <scope>NUCLEOTIDE SEQUENCE</scope>
    <source>
        <strain evidence="4">MSr11367</strain>
    </source>
</reference>
<evidence type="ECO:0000313" key="5">
    <source>
        <dbReference type="Proteomes" id="UP001374803"/>
    </source>
</evidence>
<keyword evidence="5" id="KW-1185">Reference proteome</keyword>
<name>A0ABZ2KXV6_9BACT</name>
<evidence type="ECO:0000259" key="3">
    <source>
        <dbReference type="PROSITE" id="PS51731"/>
    </source>
</evidence>
<dbReference type="InterPro" id="IPR011242">
    <property type="entry name" value="ArgB_GNAT"/>
</dbReference>
<dbReference type="InterPro" id="IPR006855">
    <property type="entry name" value="Vertebrate-like_GNAT_dom"/>
</dbReference>
<proteinExistence type="predicted"/>
<dbReference type="PIRSF" id="PIRSF036441">
    <property type="entry name" value="NAGK_DUF619"/>
    <property type="match status" value="1"/>
</dbReference>
<feature type="domain" description="N-acetyltransferase" evidence="3">
    <location>
        <begin position="241"/>
        <end position="386"/>
    </location>
</feature>
<evidence type="ECO:0000256" key="2">
    <source>
        <dbReference type="ARBA" id="ARBA00022679"/>
    </source>
</evidence>